<name>A0A7R9VYS9_9STRA</name>
<feature type="compositionally biased region" description="Low complexity" evidence="1">
    <location>
        <begin position="68"/>
        <end position="83"/>
    </location>
</feature>
<evidence type="ECO:0000256" key="1">
    <source>
        <dbReference type="SAM" id="MobiDB-lite"/>
    </source>
</evidence>
<keyword evidence="2" id="KW-0812">Transmembrane</keyword>
<dbReference type="InterPro" id="IPR057394">
    <property type="entry name" value="PIGBOS1"/>
</dbReference>
<dbReference type="Pfam" id="PF23670">
    <property type="entry name" value="PIGBOS1"/>
    <property type="match status" value="1"/>
</dbReference>
<protein>
    <submittedName>
        <fullName evidence="3">Uncharacterized protein</fullName>
    </submittedName>
</protein>
<dbReference type="EMBL" id="HBED01017521">
    <property type="protein sequence ID" value="CAD8308261.1"/>
    <property type="molecule type" value="Transcribed_RNA"/>
</dbReference>
<sequence length="99" mass="10144">MSWLDNLKRAVGLKATFRRTGASIWPNVLMGAFVGVISGQYMFKEPLEQYWAEQRRLEAENGGGGSGSVSSSSKGSSGSTAVGAAVAAQATTGKAAGSS</sequence>
<evidence type="ECO:0000256" key="2">
    <source>
        <dbReference type="SAM" id="Phobius"/>
    </source>
</evidence>
<accession>A0A7R9VYS9</accession>
<gene>
    <name evidence="3" type="ORF">TDUB1175_LOCUS8772</name>
</gene>
<feature type="transmembrane region" description="Helical" evidence="2">
    <location>
        <begin position="24"/>
        <end position="43"/>
    </location>
</feature>
<keyword evidence="2" id="KW-1133">Transmembrane helix</keyword>
<evidence type="ECO:0000313" key="3">
    <source>
        <dbReference type="EMBL" id="CAD8308261.1"/>
    </source>
</evidence>
<organism evidence="3">
    <name type="scientific">Pseudictyota dubia</name>
    <dbReference type="NCBI Taxonomy" id="2749911"/>
    <lineage>
        <taxon>Eukaryota</taxon>
        <taxon>Sar</taxon>
        <taxon>Stramenopiles</taxon>
        <taxon>Ochrophyta</taxon>
        <taxon>Bacillariophyta</taxon>
        <taxon>Mediophyceae</taxon>
        <taxon>Biddulphiophycidae</taxon>
        <taxon>Eupodiscales</taxon>
        <taxon>Odontellaceae</taxon>
        <taxon>Pseudictyota</taxon>
    </lineage>
</organism>
<dbReference type="AlphaFoldDB" id="A0A7R9VYS9"/>
<proteinExistence type="predicted"/>
<reference evidence="3" key="1">
    <citation type="submission" date="2021-01" db="EMBL/GenBank/DDBJ databases">
        <authorList>
            <person name="Corre E."/>
            <person name="Pelletier E."/>
            <person name="Niang G."/>
            <person name="Scheremetjew M."/>
            <person name="Finn R."/>
            <person name="Kale V."/>
            <person name="Holt S."/>
            <person name="Cochrane G."/>
            <person name="Meng A."/>
            <person name="Brown T."/>
            <person name="Cohen L."/>
        </authorList>
    </citation>
    <scope>NUCLEOTIDE SEQUENCE</scope>
    <source>
        <strain evidence="3">CCMP147</strain>
    </source>
</reference>
<feature type="region of interest" description="Disordered" evidence="1">
    <location>
        <begin position="58"/>
        <end position="83"/>
    </location>
</feature>
<keyword evidence="2" id="KW-0472">Membrane</keyword>